<accession>A0ABS1VNX4</accession>
<protein>
    <recommendedName>
        <fullName evidence="4">Colicin D immunity protein domain-containing protein</fullName>
    </recommendedName>
</protein>
<dbReference type="Proteomes" id="UP000598996">
    <property type="component" value="Unassembled WGS sequence"/>
</dbReference>
<dbReference type="EMBL" id="JAENHO010000005">
    <property type="protein sequence ID" value="MBL7256340.1"/>
    <property type="molecule type" value="Genomic_DNA"/>
</dbReference>
<feature type="region of interest" description="Disordered" evidence="1">
    <location>
        <begin position="1"/>
        <end position="23"/>
    </location>
</feature>
<evidence type="ECO:0000313" key="2">
    <source>
        <dbReference type="EMBL" id="MBL7256340.1"/>
    </source>
</evidence>
<evidence type="ECO:0000313" key="3">
    <source>
        <dbReference type="Proteomes" id="UP000598996"/>
    </source>
</evidence>
<evidence type="ECO:0000256" key="1">
    <source>
        <dbReference type="SAM" id="MobiDB-lite"/>
    </source>
</evidence>
<reference evidence="2 3" key="1">
    <citation type="submission" date="2021-01" db="EMBL/GenBank/DDBJ databases">
        <title>Actinoplanes sp. nov. LDG1-01 isolated from lichen.</title>
        <authorList>
            <person name="Saeng-In P."/>
            <person name="Phongsopitanun W."/>
            <person name="Kanchanasin P."/>
            <person name="Yuki M."/>
            <person name="Kudo T."/>
            <person name="Ohkuma M."/>
            <person name="Tanasupawat S."/>
        </authorList>
    </citation>
    <scope>NUCLEOTIDE SEQUENCE [LARGE SCALE GENOMIC DNA]</scope>
    <source>
        <strain evidence="2 3">LDG1-01</strain>
    </source>
</reference>
<name>A0ABS1VNX4_9ACTN</name>
<organism evidence="2 3">
    <name type="scientific">Paractinoplanes lichenicola</name>
    <dbReference type="NCBI Taxonomy" id="2802976"/>
    <lineage>
        <taxon>Bacteria</taxon>
        <taxon>Bacillati</taxon>
        <taxon>Actinomycetota</taxon>
        <taxon>Actinomycetes</taxon>
        <taxon>Micromonosporales</taxon>
        <taxon>Micromonosporaceae</taxon>
        <taxon>Paractinoplanes</taxon>
    </lineage>
</organism>
<comment type="caution">
    <text evidence="2">The sequence shown here is derived from an EMBL/GenBank/DDBJ whole genome shotgun (WGS) entry which is preliminary data.</text>
</comment>
<dbReference type="RefSeq" id="WP_202992881.1">
    <property type="nucleotide sequence ID" value="NZ_JAENHO010000005.1"/>
</dbReference>
<proteinExistence type="predicted"/>
<keyword evidence="3" id="KW-1185">Reference proteome</keyword>
<gene>
    <name evidence="2" type="ORF">JKJ07_18755</name>
</gene>
<evidence type="ECO:0008006" key="4">
    <source>
        <dbReference type="Google" id="ProtNLM"/>
    </source>
</evidence>
<sequence length="110" mass="12419">MTRPERPRAWARPSEAPPGSGTATQVDLMRRLVAGQISGPRFAVDWFEARRQVLNDGERTREPFERVLLDVFYLLEDDYVIPVGLRGPGDLTDEQLTTKIRAALARLDAL</sequence>